<evidence type="ECO:0000256" key="3">
    <source>
        <dbReference type="ARBA" id="ARBA00022525"/>
    </source>
</evidence>
<keyword evidence="5" id="KW-1015">Disulfide bond</keyword>
<evidence type="ECO:0000256" key="5">
    <source>
        <dbReference type="ARBA" id="ARBA00023157"/>
    </source>
</evidence>
<evidence type="ECO:0000256" key="1">
    <source>
        <dbReference type="ARBA" id="ARBA00004613"/>
    </source>
</evidence>
<keyword evidence="4 6" id="KW-0339">Growth factor</keyword>
<protein>
    <recommendedName>
        <fullName evidence="7">TGF-beta family profile domain-containing protein</fullName>
    </recommendedName>
</protein>
<keyword evidence="3" id="KW-0964">Secreted</keyword>
<comment type="similarity">
    <text evidence="2 6">Belongs to the TGF-beta family.</text>
</comment>
<dbReference type="InterPro" id="IPR015615">
    <property type="entry name" value="TGF-beta-rel"/>
</dbReference>
<evidence type="ECO:0000313" key="8">
    <source>
        <dbReference type="EMBL" id="CAJ0968203.1"/>
    </source>
</evidence>
<accession>A0ABN9MN64</accession>
<evidence type="ECO:0000256" key="6">
    <source>
        <dbReference type="RuleBase" id="RU000354"/>
    </source>
</evidence>
<dbReference type="Gene3D" id="2.10.90.10">
    <property type="entry name" value="Cystine-knot cytokines"/>
    <property type="match status" value="1"/>
</dbReference>
<dbReference type="SMART" id="SM00204">
    <property type="entry name" value="TGFB"/>
    <property type="match status" value="1"/>
</dbReference>
<dbReference type="InterPro" id="IPR017948">
    <property type="entry name" value="TGFb_CS"/>
</dbReference>
<sequence length="432" mass="50077">MDLQRGTLQIYGRARVFSEWIDRTINYYNKRSRRSLVTSDPILEHGIHSSFAQRKLRGRERREIQKEILSVLGLSHRPRPHLHEKDTSAPMFMIDLYNLMNVQDEQMFSFFKHVHTDDEPSLVGHQETYLLADADLVMSFANLFENDTEVCHQCYRKELRFDLVDIPVGDQLTAAELRIYKDQIPYNETYQLSVYQVMEAHTNKLLKLDTQIICGSDFGWLTLDVTETSNAWVVNPKYSLALQLMVETMGNKSIQPRFVGLVGQSGPQEKQPFIVAFFKSKTIHLRRARSTSGHWHQEDQAMEMKDYPLSNITEISMSSSLDEQHFLKQPCQKHELYVSFRDLGWQDWIIAPEGYAAFYCDGECAFPLNSYMNATNHAIVQTLVHFIYPEIVPKPCCTPTELQGIPVLYFDDNSNVLLKKYRNMVVKACGCH</sequence>
<dbReference type="Pfam" id="PF00688">
    <property type="entry name" value="TGFb_propeptide"/>
    <property type="match status" value="1"/>
</dbReference>
<dbReference type="Gene3D" id="2.60.120.970">
    <property type="match status" value="1"/>
</dbReference>
<dbReference type="PROSITE" id="PS51362">
    <property type="entry name" value="TGF_BETA_2"/>
    <property type="match status" value="1"/>
</dbReference>
<dbReference type="PANTHER" id="PTHR11848">
    <property type="entry name" value="TGF-BETA FAMILY"/>
    <property type="match status" value="1"/>
</dbReference>
<dbReference type="Proteomes" id="UP001176940">
    <property type="component" value="Unassembled WGS sequence"/>
</dbReference>
<dbReference type="InterPro" id="IPR001111">
    <property type="entry name" value="TGF-b_propeptide"/>
</dbReference>
<feature type="domain" description="TGF-beta family profile" evidence="7">
    <location>
        <begin position="312"/>
        <end position="432"/>
    </location>
</feature>
<comment type="subcellular location">
    <subcellularLocation>
        <location evidence="1">Secreted</location>
    </subcellularLocation>
</comment>
<proteinExistence type="inferred from homology"/>
<organism evidence="8 9">
    <name type="scientific">Ranitomeya imitator</name>
    <name type="common">mimic poison frog</name>
    <dbReference type="NCBI Taxonomy" id="111125"/>
    <lineage>
        <taxon>Eukaryota</taxon>
        <taxon>Metazoa</taxon>
        <taxon>Chordata</taxon>
        <taxon>Craniata</taxon>
        <taxon>Vertebrata</taxon>
        <taxon>Euteleostomi</taxon>
        <taxon>Amphibia</taxon>
        <taxon>Batrachia</taxon>
        <taxon>Anura</taxon>
        <taxon>Neobatrachia</taxon>
        <taxon>Hyloidea</taxon>
        <taxon>Dendrobatidae</taxon>
        <taxon>Dendrobatinae</taxon>
        <taxon>Ranitomeya</taxon>
    </lineage>
</organism>
<evidence type="ECO:0000259" key="7">
    <source>
        <dbReference type="PROSITE" id="PS51362"/>
    </source>
</evidence>
<dbReference type="EMBL" id="CAUEEQ010079036">
    <property type="protein sequence ID" value="CAJ0968203.1"/>
    <property type="molecule type" value="Genomic_DNA"/>
</dbReference>
<dbReference type="PANTHER" id="PTHR11848:SF135">
    <property type="entry name" value="BONE MORPHOGENETIC PROTEIN 7"/>
    <property type="match status" value="1"/>
</dbReference>
<dbReference type="InterPro" id="IPR029034">
    <property type="entry name" value="Cystine-knot_cytokine"/>
</dbReference>
<dbReference type="PROSITE" id="PS00250">
    <property type="entry name" value="TGF_BETA_1"/>
    <property type="match status" value="1"/>
</dbReference>
<dbReference type="SUPFAM" id="SSF57501">
    <property type="entry name" value="Cystine-knot cytokines"/>
    <property type="match status" value="1"/>
</dbReference>
<gene>
    <name evidence="8" type="ORF">RIMI_LOCUS22897187</name>
</gene>
<keyword evidence="9" id="KW-1185">Reference proteome</keyword>
<name>A0ABN9MN64_9NEOB</name>
<evidence type="ECO:0000256" key="2">
    <source>
        <dbReference type="ARBA" id="ARBA00006656"/>
    </source>
</evidence>
<reference evidence="8" key="1">
    <citation type="submission" date="2023-07" db="EMBL/GenBank/DDBJ databases">
        <authorList>
            <person name="Stuckert A."/>
        </authorList>
    </citation>
    <scope>NUCLEOTIDE SEQUENCE</scope>
</reference>
<evidence type="ECO:0000313" key="9">
    <source>
        <dbReference type="Proteomes" id="UP001176940"/>
    </source>
</evidence>
<evidence type="ECO:0000256" key="4">
    <source>
        <dbReference type="ARBA" id="ARBA00023030"/>
    </source>
</evidence>
<comment type="caution">
    <text evidence="8">The sequence shown here is derived from an EMBL/GenBank/DDBJ whole genome shotgun (WGS) entry which is preliminary data.</text>
</comment>
<dbReference type="InterPro" id="IPR001839">
    <property type="entry name" value="TGF-b_C"/>
</dbReference>
<dbReference type="Pfam" id="PF00019">
    <property type="entry name" value="TGF_beta"/>
    <property type="match status" value="1"/>
</dbReference>